<name>A0A9Q0MUA4_9DIPT</name>
<dbReference type="InterPro" id="IPR008914">
    <property type="entry name" value="PEBP"/>
</dbReference>
<comment type="caution">
    <text evidence="1">The sequence shown here is derived from an EMBL/GenBank/DDBJ whole genome shotgun (WGS) entry which is preliminary data.</text>
</comment>
<proteinExistence type="predicted"/>
<dbReference type="InterPro" id="IPR035810">
    <property type="entry name" value="PEBP_euk"/>
</dbReference>
<reference evidence="1" key="1">
    <citation type="submission" date="2022-07" db="EMBL/GenBank/DDBJ databases">
        <authorList>
            <person name="Trinca V."/>
            <person name="Uliana J.V.C."/>
            <person name="Torres T.T."/>
            <person name="Ward R.J."/>
            <person name="Monesi N."/>
        </authorList>
    </citation>
    <scope>NUCLEOTIDE SEQUENCE</scope>
    <source>
        <strain evidence="1">HSMRA1968</strain>
        <tissue evidence="1">Whole embryos</tissue>
    </source>
</reference>
<organism evidence="1 2">
    <name type="scientific">Pseudolycoriella hygida</name>
    <dbReference type="NCBI Taxonomy" id="35572"/>
    <lineage>
        <taxon>Eukaryota</taxon>
        <taxon>Metazoa</taxon>
        <taxon>Ecdysozoa</taxon>
        <taxon>Arthropoda</taxon>
        <taxon>Hexapoda</taxon>
        <taxon>Insecta</taxon>
        <taxon>Pterygota</taxon>
        <taxon>Neoptera</taxon>
        <taxon>Endopterygota</taxon>
        <taxon>Diptera</taxon>
        <taxon>Nematocera</taxon>
        <taxon>Sciaroidea</taxon>
        <taxon>Sciaridae</taxon>
        <taxon>Pseudolycoriella</taxon>
    </lineage>
</organism>
<protein>
    <submittedName>
        <fullName evidence="1">Phosphatidylethanolamine-binding protein like F40A3.3</fullName>
    </submittedName>
</protein>
<evidence type="ECO:0000313" key="2">
    <source>
        <dbReference type="Proteomes" id="UP001151699"/>
    </source>
</evidence>
<feature type="non-terminal residue" evidence="1">
    <location>
        <position position="195"/>
    </location>
</feature>
<dbReference type="Gene3D" id="3.90.280.10">
    <property type="entry name" value="PEBP-like"/>
    <property type="match status" value="1"/>
</dbReference>
<keyword evidence="2" id="KW-1185">Reference proteome</keyword>
<accession>A0A9Q0MUA4</accession>
<dbReference type="OrthoDB" id="2506647at2759"/>
<dbReference type="AlphaFoldDB" id="A0A9Q0MUA4"/>
<dbReference type="InterPro" id="IPR036610">
    <property type="entry name" value="PEBP-like_sf"/>
</dbReference>
<gene>
    <name evidence="1" type="primary">F40A3.3_1</name>
    <name evidence="1" type="ORF">Bhyg_10560</name>
</gene>
<dbReference type="CDD" id="cd00866">
    <property type="entry name" value="PEBP_euk"/>
    <property type="match status" value="1"/>
</dbReference>
<sequence length="195" mass="21943">IINGVPSECSVAEKFKEFEIVPDILSVAPSKLLQITYPSGVTVNLGNELTPTEVKDKPTLKWDYDDDSFYTLIMSDPDAPSRGNPTIREVRHWYVVNIPGGKVDKGETLFDFIGSGPPKGTGLHRYVFTVYKQSGQLEFDEPRVSNRSRKERWNSSTLTFAQKYSLGDPIAGNFYQAEYDDYVPILHAQLSSEQN</sequence>
<dbReference type="SUPFAM" id="SSF49777">
    <property type="entry name" value="PEBP-like"/>
    <property type="match status" value="1"/>
</dbReference>
<dbReference type="PANTHER" id="PTHR11362:SF82">
    <property type="entry name" value="PHOSPHATIDYLETHANOLAMINE-BINDING PROTEIN 4"/>
    <property type="match status" value="1"/>
</dbReference>
<evidence type="ECO:0000313" key="1">
    <source>
        <dbReference type="EMBL" id="KAJ6637829.1"/>
    </source>
</evidence>
<dbReference type="Pfam" id="PF01161">
    <property type="entry name" value="PBP"/>
    <property type="match status" value="1"/>
</dbReference>
<dbReference type="PANTHER" id="PTHR11362">
    <property type="entry name" value="PHOSPHATIDYLETHANOLAMINE-BINDING PROTEIN"/>
    <property type="match status" value="1"/>
</dbReference>
<dbReference type="EMBL" id="WJQU01000003">
    <property type="protein sequence ID" value="KAJ6637829.1"/>
    <property type="molecule type" value="Genomic_DNA"/>
</dbReference>
<feature type="non-terminal residue" evidence="1">
    <location>
        <position position="1"/>
    </location>
</feature>
<dbReference type="Proteomes" id="UP001151699">
    <property type="component" value="Chromosome X"/>
</dbReference>